<evidence type="ECO:0000313" key="2">
    <source>
        <dbReference type="Proteomes" id="UP001295684"/>
    </source>
</evidence>
<sequence>MKFFSPIAPLEGGFILNNALFLISGASSSSSSSAKVWQGVWASINLFWSSSDREGSLMVFSFQLTGSVSISTSTLPSLACCSTAGSGSILLNLLY</sequence>
<evidence type="ECO:0000313" key="1">
    <source>
        <dbReference type="EMBL" id="CAI2370899.1"/>
    </source>
</evidence>
<dbReference type="EMBL" id="CAMPGE010012115">
    <property type="protein sequence ID" value="CAI2370899.1"/>
    <property type="molecule type" value="Genomic_DNA"/>
</dbReference>
<protein>
    <submittedName>
        <fullName evidence="1">Uncharacterized protein</fullName>
    </submittedName>
</protein>
<comment type="caution">
    <text evidence="1">The sequence shown here is derived from an EMBL/GenBank/DDBJ whole genome shotgun (WGS) entry which is preliminary data.</text>
</comment>
<dbReference type="Proteomes" id="UP001295684">
    <property type="component" value="Unassembled WGS sequence"/>
</dbReference>
<organism evidence="1 2">
    <name type="scientific">Euplotes crassus</name>
    <dbReference type="NCBI Taxonomy" id="5936"/>
    <lineage>
        <taxon>Eukaryota</taxon>
        <taxon>Sar</taxon>
        <taxon>Alveolata</taxon>
        <taxon>Ciliophora</taxon>
        <taxon>Intramacronucleata</taxon>
        <taxon>Spirotrichea</taxon>
        <taxon>Hypotrichia</taxon>
        <taxon>Euplotida</taxon>
        <taxon>Euplotidae</taxon>
        <taxon>Moneuplotes</taxon>
    </lineage>
</organism>
<gene>
    <name evidence="1" type="ORF">ECRASSUSDP1_LOCUS12218</name>
</gene>
<reference evidence="1" key="1">
    <citation type="submission" date="2023-07" db="EMBL/GenBank/DDBJ databases">
        <authorList>
            <consortium name="AG Swart"/>
            <person name="Singh M."/>
            <person name="Singh A."/>
            <person name="Seah K."/>
            <person name="Emmerich C."/>
        </authorList>
    </citation>
    <scope>NUCLEOTIDE SEQUENCE</scope>
    <source>
        <strain evidence="1">DP1</strain>
    </source>
</reference>
<dbReference type="AlphaFoldDB" id="A0AAD1XC60"/>
<accession>A0AAD1XC60</accession>
<keyword evidence="2" id="KW-1185">Reference proteome</keyword>
<name>A0AAD1XC60_EUPCR</name>
<proteinExistence type="predicted"/>